<dbReference type="EMBL" id="FNVO01000004">
    <property type="protein sequence ID" value="SEG26089.1"/>
    <property type="molecule type" value="Genomic_DNA"/>
</dbReference>
<accession>A0A1H5YPR0</accession>
<organism evidence="3 4">
    <name type="scientific">Thermomonospora echinospora</name>
    <dbReference type="NCBI Taxonomy" id="1992"/>
    <lineage>
        <taxon>Bacteria</taxon>
        <taxon>Bacillati</taxon>
        <taxon>Actinomycetota</taxon>
        <taxon>Actinomycetes</taxon>
        <taxon>Streptosporangiales</taxon>
        <taxon>Thermomonosporaceae</taxon>
        <taxon>Thermomonospora</taxon>
    </lineage>
</organism>
<dbReference type="OrthoDB" id="3237462at2"/>
<dbReference type="Pfam" id="PF20469">
    <property type="entry name" value="OLD-like_TOPRIM"/>
    <property type="match status" value="1"/>
</dbReference>
<evidence type="ECO:0000259" key="1">
    <source>
        <dbReference type="Pfam" id="PF13175"/>
    </source>
</evidence>
<dbReference type="Gene3D" id="3.40.50.300">
    <property type="entry name" value="P-loop containing nucleotide triphosphate hydrolases"/>
    <property type="match status" value="2"/>
</dbReference>
<keyword evidence="4" id="KW-1185">Reference proteome</keyword>
<dbReference type="RefSeq" id="WP_103937593.1">
    <property type="nucleotide sequence ID" value="NZ_FNVO01000004.1"/>
</dbReference>
<dbReference type="AlphaFoldDB" id="A0A1H5YPR0"/>
<dbReference type="Proteomes" id="UP000236723">
    <property type="component" value="Unassembled WGS sequence"/>
</dbReference>
<feature type="domain" description="Endonuclease GajA/Old nuclease/RecF-like AAA" evidence="1">
    <location>
        <begin position="1"/>
        <end position="53"/>
    </location>
</feature>
<dbReference type="InterPro" id="IPR034139">
    <property type="entry name" value="TOPRIM_OLD"/>
</dbReference>
<protein>
    <submittedName>
        <fullName evidence="3">AAA ATPase domain-containing protein</fullName>
    </submittedName>
</protein>
<proteinExistence type="predicted"/>
<dbReference type="Pfam" id="PF13175">
    <property type="entry name" value="AAA_15"/>
    <property type="match status" value="2"/>
</dbReference>
<reference evidence="4" key="1">
    <citation type="submission" date="2016-10" db="EMBL/GenBank/DDBJ databases">
        <authorList>
            <person name="Varghese N."/>
            <person name="Submissions S."/>
        </authorList>
    </citation>
    <scope>NUCLEOTIDE SEQUENCE [LARGE SCALE GENOMIC DNA]</scope>
    <source>
        <strain evidence="4">DSM 43163</strain>
    </source>
</reference>
<evidence type="ECO:0000313" key="4">
    <source>
        <dbReference type="Proteomes" id="UP000236723"/>
    </source>
</evidence>
<evidence type="ECO:0000313" key="3">
    <source>
        <dbReference type="EMBL" id="SEG26089.1"/>
    </source>
</evidence>
<dbReference type="SUPFAM" id="SSF52540">
    <property type="entry name" value="P-loop containing nucleoside triphosphate hydrolases"/>
    <property type="match status" value="1"/>
</dbReference>
<evidence type="ECO:0000259" key="2">
    <source>
        <dbReference type="Pfam" id="PF20469"/>
    </source>
</evidence>
<gene>
    <name evidence="3" type="ORF">SAMN04489712_104118</name>
</gene>
<dbReference type="CDD" id="cd01026">
    <property type="entry name" value="TOPRIM_OLD"/>
    <property type="match status" value="1"/>
</dbReference>
<dbReference type="InterPro" id="IPR041685">
    <property type="entry name" value="AAA_GajA/Old/RecF-like"/>
</dbReference>
<dbReference type="InterPro" id="IPR027417">
    <property type="entry name" value="P-loop_NTPase"/>
</dbReference>
<feature type="domain" description="Endonuclease GajA/Old nuclease/RecF-like AAA" evidence="1">
    <location>
        <begin position="203"/>
        <end position="401"/>
    </location>
</feature>
<dbReference type="InterPro" id="IPR051396">
    <property type="entry name" value="Bact_Antivir_Def_Nuclease"/>
</dbReference>
<feature type="domain" description="OLD protein-like TOPRIM" evidence="2">
    <location>
        <begin position="456"/>
        <end position="520"/>
    </location>
</feature>
<name>A0A1H5YPR0_9ACTN</name>
<dbReference type="PANTHER" id="PTHR43581">
    <property type="entry name" value="ATP/GTP PHOSPHATASE"/>
    <property type="match status" value="1"/>
</dbReference>
<sequence>MRLTQAKVINFRALQQATVRFDESATLIVGRNNSGKTSLVSIFEKFFGEDDARFVLEDFSVPRIADMKQAISLYGEAQKKAAGDDPDAAERLTGQALALLPAIRLLLTISYADTDDLAPISALILDLDETCYEAKLEASLRVTRPLDFLQDGWEASTRRDGLDVDRYLRRSFGAYFAVGFHAIRVDAESPQRAEISKTTAQRILSVKFIYAQKKFDDTSADRTRNLSKTFEAYYKANSDDGHHRNVAELERALTSASQEVNRNLAEMFTDIIDQLPTFGVGTMPPVQKLRLVSEIEGAGVLRGSTRIQYVSGESEHPLPEGHNGLGYSKLIFTIVQILDFYQSYRRCTPRPALQLLFIEEPEAHLHPQMQEVFIRNIRGFIECRQGWRVQAIVTTHSSHIVASSGFESVRYFTGSDAGVVVKDLSAFQHVVGRNVQGAETLRFLRQYMTLHRCDMFFADKVIIVEGETERLLLPQMILKCAGRLQHQYVSVIVAGDAYARRFKELLTFIGVPTLIITDIDSVDPAHRRKACLPDSVGAVTSNATLKDWLPGEEQISALLDAEDAAKVSGRVRVAYQVPENAGKRCGRSFEEAFIIANAATLAKKIDQLALKAKFTDEVGASLTAEEIADRAAEIAQKLTGEKTDFAFDIMLLDDWVVPLYIREGLEWLS</sequence>
<dbReference type="PANTHER" id="PTHR43581:SF2">
    <property type="entry name" value="EXCINUCLEASE ATPASE SUBUNIT"/>
    <property type="match status" value="1"/>
</dbReference>